<dbReference type="EMBL" id="UAQP01000005">
    <property type="protein sequence ID" value="SPU52615.1"/>
    <property type="molecule type" value="Genomic_DNA"/>
</dbReference>
<reference evidence="1 2" key="1">
    <citation type="submission" date="2018-06" db="EMBL/GenBank/DDBJ databases">
        <authorList>
            <consortium name="Pathogen Informatics"/>
            <person name="Doyle S."/>
        </authorList>
    </citation>
    <scope>NUCLEOTIDE SEQUENCE [LARGE SCALE GENOMIC DNA]</scope>
    <source>
        <strain evidence="1 2">NCTC11166</strain>
    </source>
</reference>
<name>A0A2X1CW09_BREVE</name>
<proteinExistence type="predicted"/>
<evidence type="ECO:0000313" key="2">
    <source>
        <dbReference type="Proteomes" id="UP000251186"/>
    </source>
</evidence>
<evidence type="ECO:0000313" key="1">
    <source>
        <dbReference type="EMBL" id="SPU52615.1"/>
    </source>
</evidence>
<evidence type="ECO:0008006" key="3">
    <source>
        <dbReference type="Google" id="ProtNLM"/>
    </source>
</evidence>
<sequence>MVSRHHLKDWVIEALRNIGKPAKIIDVAKEIWRAHGAELEGTPLFYTWQYDMRWAALSLSKEGKVALSNTVGKGQWALMGSSAR</sequence>
<gene>
    <name evidence="1" type="ORF">NCTC11166_00949</name>
</gene>
<protein>
    <recommendedName>
        <fullName evidence="3">HTH HARE-type domain-containing protein</fullName>
    </recommendedName>
</protein>
<accession>A0A2X1CW09</accession>
<dbReference type="Proteomes" id="UP000251186">
    <property type="component" value="Unassembled WGS sequence"/>
</dbReference>
<organism evidence="1 2">
    <name type="scientific">Brevundimonas vesicularis</name>
    <name type="common">Pseudomonas vesicularis</name>
    <dbReference type="NCBI Taxonomy" id="41276"/>
    <lineage>
        <taxon>Bacteria</taxon>
        <taxon>Pseudomonadati</taxon>
        <taxon>Pseudomonadota</taxon>
        <taxon>Alphaproteobacteria</taxon>
        <taxon>Caulobacterales</taxon>
        <taxon>Caulobacteraceae</taxon>
        <taxon>Brevundimonas</taxon>
    </lineage>
</organism>
<dbReference type="AlphaFoldDB" id="A0A2X1CW09"/>